<gene>
    <name evidence="1" type="ORF">EVAR_16252_1</name>
</gene>
<reference evidence="1 2" key="1">
    <citation type="journal article" date="2019" name="Commun. Biol.">
        <title>The bagworm genome reveals a unique fibroin gene that provides high tensile strength.</title>
        <authorList>
            <person name="Kono N."/>
            <person name="Nakamura H."/>
            <person name="Ohtoshi R."/>
            <person name="Tomita M."/>
            <person name="Numata K."/>
            <person name="Arakawa K."/>
        </authorList>
    </citation>
    <scope>NUCLEOTIDE SEQUENCE [LARGE SCALE GENOMIC DNA]</scope>
</reference>
<accession>A0A4C1U5P4</accession>
<keyword evidence="2" id="KW-1185">Reference proteome</keyword>
<dbReference type="AlphaFoldDB" id="A0A4C1U5P4"/>
<name>A0A4C1U5P4_EUMVA</name>
<evidence type="ECO:0000313" key="2">
    <source>
        <dbReference type="Proteomes" id="UP000299102"/>
    </source>
</evidence>
<protein>
    <submittedName>
        <fullName evidence="1">Uncharacterized protein</fullName>
    </submittedName>
</protein>
<evidence type="ECO:0000313" key="1">
    <source>
        <dbReference type="EMBL" id="GBP21703.1"/>
    </source>
</evidence>
<proteinExistence type="predicted"/>
<comment type="caution">
    <text evidence="1">The sequence shown here is derived from an EMBL/GenBank/DDBJ whole genome shotgun (WGS) entry which is preliminary data.</text>
</comment>
<dbReference type="Proteomes" id="UP000299102">
    <property type="component" value="Unassembled WGS sequence"/>
</dbReference>
<sequence length="80" mass="9117">MAVVYLENKSARPVRYHTLPEYRREIVASAGTFCLVSESSGDPLPFYEKNPSIRCAIPAQETGNALIFWVYEYLWTTVTV</sequence>
<dbReference type="EMBL" id="BGZK01000131">
    <property type="protein sequence ID" value="GBP21703.1"/>
    <property type="molecule type" value="Genomic_DNA"/>
</dbReference>
<organism evidence="1 2">
    <name type="scientific">Eumeta variegata</name>
    <name type="common">Bagworm moth</name>
    <name type="synonym">Eumeta japonica</name>
    <dbReference type="NCBI Taxonomy" id="151549"/>
    <lineage>
        <taxon>Eukaryota</taxon>
        <taxon>Metazoa</taxon>
        <taxon>Ecdysozoa</taxon>
        <taxon>Arthropoda</taxon>
        <taxon>Hexapoda</taxon>
        <taxon>Insecta</taxon>
        <taxon>Pterygota</taxon>
        <taxon>Neoptera</taxon>
        <taxon>Endopterygota</taxon>
        <taxon>Lepidoptera</taxon>
        <taxon>Glossata</taxon>
        <taxon>Ditrysia</taxon>
        <taxon>Tineoidea</taxon>
        <taxon>Psychidae</taxon>
        <taxon>Oiketicinae</taxon>
        <taxon>Eumeta</taxon>
    </lineage>
</organism>